<dbReference type="PANTHER" id="PTHR10642">
    <property type="entry name" value="RIBONUCLEASE H1"/>
    <property type="match status" value="1"/>
</dbReference>
<evidence type="ECO:0000256" key="3">
    <source>
        <dbReference type="ARBA" id="ARBA00012180"/>
    </source>
</evidence>
<feature type="domain" description="RNase H type-1" evidence="8">
    <location>
        <begin position="189"/>
        <end position="322"/>
    </location>
</feature>
<comment type="caution">
    <text evidence="9">The sequence shown here is derived from an EMBL/GenBank/DDBJ whole genome shotgun (WGS) entry which is preliminary data.</text>
</comment>
<evidence type="ECO:0000256" key="1">
    <source>
        <dbReference type="ARBA" id="ARBA00000077"/>
    </source>
</evidence>
<dbReference type="PANTHER" id="PTHR10642:SF26">
    <property type="entry name" value="RIBONUCLEASE H1"/>
    <property type="match status" value="1"/>
</dbReference>
<keyword evidence="6" id="KW-0255">Endonuclease</keyword>
<evidence type="ECO:0000313" key="9">
    <source>
        <dbReference type="EMBL" id="GBN11703.1"/>
    </source>
</evidence>
<evidence type="ECO:0000259" key="8">
    <source>
        <dbReference type="PROSITE" id="PS50879"/>
    </source>
</evidence>
<keyword evidence="7" id="KW-0378">Hydrolase</keyword>
<dbReference type="AlphaFoldDB" id="A0A4Y2LCR5"/>
<dbReference type="InterPro" id="IPR050092">
    <property type="entry name" value="RNase_H"/>
</dbReference>
<evidence type="ECO:0000256" key="2">
    <source>
        <dbReference type="ARBA" id="ARBA00005300"/>
    </source>
</evidence>
<dbReference type="GO" id="GO:0003676">
    <property type="term" value="F:nucleic acid binding"/>
    <property type="evidence" value="ECO:0007669"/>
    <property type="project" value="InterPro"/>
</dbReference>
<keyword evidence="5" id="KW-0479">Metal-binding</keyword>
<dbReference type="PROSITE" id="PS50879">
    <property type="entry name" value="RNASE_H_1"/>
    <property type="match status" value="1"/>
</dbReference>
<dbReference type="InterPro" id="IPR002156">
    <property type="entry name" value="RNaseH_domain"/>
</dbReference>
<evidence type="ECO:0000256" key="7">
    <source>
        <dbReference type="ARBA" id="ARBA00022801"/>
    </source>
</evidence>
<dbReference type="EC" id="3.1.26.4" evidence="3"/>
<keyword evidence="10" id="KW-1185">Reference proteome</keyword>
<accession>A0A4Y2LCR5</accession>
<organism evidence="9 10">
    <name type="scientific">Araneus ventricosus</name>
    <name type="common">Orbweaver spider</name>
    <name type="synonym">Epeira ventricosa</name>
    <dbReference type="NCBI Taxonomy" id="182803"/>
    <lineage>
        <taxon>Eukaryota</taxon>
        <taxon>Metazoa</taxon>
        <taxon>Ecdysozoa</taxon>
        <taxon>Arthropoda</taxon>
        <taxon>Chelicerata</taxon>
        <taxon>Arachnida</taxon>
        <taxon>Araneae</taxon>
        <taxon>Araneomorphae</taxon>
        <taxon>Entelegynae</taxon>
        <taxon>Araneoidea</taxon>
        <taxon>Araneidae</taxon>
        <taxon>Araneus</taxon>
    </lineage>
</organism>
<dbReference type="GO" id="GO:0046872">
    <property type="term" value="F:metal ion binding"/>
    <property type="evidence" value="ECO:0007669"/>
    <property type="project" value="UniProtKB-KW"/>
</dbReference>
<dbReference type="Gene3D" id="3.30.420.10">
    <property type="entry name" value="Ribonuclease H-like superfamily/Ribonuclease H"/>
    <property type="match status" value="1"/>
</dbReference>
<dbReference type="GO" id="GO:0004523">
    <property type="term" value="F:RNA-DNA hybrid ribonuclease activity"/>
    <property type="evidence" value="ECO:0007669"/>
    <property type="project" value="UniProtKB-EC"/>
</dbReference>
<dbReference type="CDD" id="cd09276">
    <property type="entry name" value="Rnase_HI_RT_non_LTR"/>
    <property type="match status" value="1"/>
</dbReference>
<dbReference type="OrthoDB" id="421040at2759"/>
<dbReference type="EMBL" id="BGPR01005603">
    <property type="protein sequence ID" value="GBN11703.1"/>
    <property type="molecule type" value="Genomic_DNA"/>
</dbReference>
<keyword evidence="4" id="KW-0540">Nuclease</keyword>
<dbReference type="Pfam" id="PF00075">
    <property type="entry name" value="RNase_H"/>
    <property type="match status" value="1"/>
</dbReference>
<name>A0A4Y2LCR5_ARAVE</name>
<proteinExistence type="inferred from homology"/>
<gene>
    <name evidence="9" type="ORF">AVEN_113004_1</name>
</gene>
<dbReference type="InterPro" id="IPR036397">
    <property type="entry name" value="RNaseH_sf"/>
</dbReference>
<dbReference type="SUPFAM" id="SSF53098">
    <property type="entry name" value="Ribonuclease H-like"/>
    <property type="match status" value="1"/>
</dbReference>
<comment type="similarity">
    <text evidence="2">Belongs to the RNase H family.</text>
</comment>
<protein>
    <recommendedName>
        <fullName evidence="3">ribonuclease H</fullName>
        <ecNumber evidence="3">3.1.26.4</ecNumber>
    </recommendedName>
</protein>
<evidence type="ECO:0000256" key="5">
    <source>
        <dbReference type="ARBA" id="ARBA00022723"/>
    </source>
</evidence>
<dbReference type="Proteomes" id="UP000499080">
    <property type="component" value="Unassembled WGS sequence"/>
</dbReference>
<evidence type="ECO:0000313" key="10">
    <source>
        <dbReference type="Proteomes" id="UP000499080"/>
    </source>
</evidence>
<dbReference type="GO" id="GO:0043137">
    <property type="term" value="P:DNA replication, removal of RNA primer"/>
    <property type="evidence" value="ECO:0007669"/>
    <property type="project" value="TreeGrafter"/>
</dbReference>
<reference evidence="9 10" key="1">
    <citation type="journal article" date="2019" name="Sci. Rep.">
        <title>Orb-weaving spider Araneus ventricosus genome elucidates the spidroin gene catalogue.</title>
        <authorList>
            <person name="Kono N."/>
            <person name="Nakamura H."/>
            <person name="Ohtoshi R."/>
            <person name="Moran D.A.P."/>
            <person name="Shinohara A."/>
            <person name="Yoshida Y."/>
            <person name="Fujiwara M."/>
            <person name="Mori M."/>
            <person name="Tomita M."/>
            <person name="Arakawa K."/>
        </authorList>
    </citation>
    <scope>NUCLEOTIDE SEQUENCE [LARGE SCALE GENOMIC DNA]</scope>
</reference>
<dbReference type="InterPro" id="IPR012337">
    <property type="entry name" value="RNaseH-like_sf"/>
</dbReference>
<evidence type="ECO:0000256" key="4">
    <source>
        <dbReference type="ARBA" id="ARBA00022722"/>
    </source>
</evidence>
<evidence type="ECO:0000256" key="6">
    <source>
        <dbReference type="ARBA" id="ARBA00022759"/>
    </source>
</evidence>
<sequence>MTHNDKDAANALATHYQKIGSLDFSETDRHTQRKARAVAHGCRTTDSKEKLERVQLSAARIITGLRNSCPNKIVLYEADLQPLRFRGGAGLEKYFNKLISYGSHNRTSLFLRGWKSNQRLKKNSPMSLATELNLISREVECHSLKNCINPSEGLLGVFFHTELQQAVNKADTVPALMKQIALQLINEIPGVDIQIYTDGSKNEENQSGSGVYIKTPREVRKIKLRNPDNCSVFRSELLAIEAGLEAILNENNYGAVWILSDSRSSIQHLKDWNNVGDRTSISILKLLRHIGVDHEVHLQWIPSHVDIYGNEVADNLAKQGTAEPLCSTPSLTFDEIYSIRKNKDLKTWRVPPSHDWYKWSSPGGSIGLACDRADQTALSRFVSGHLRSCSFSHGNKVFRSAQSVE</sequence>
<comment type="catalytic activity">
    <reaction evidence="1">
        <text>Endonucleolytic cleavage to 5'-phosphomonoester.</text>
        <dbReference type="EC" id="3.1.26.4"/>
    </reaction>
</comment>